<dbReference type="EMBL" id="MCFI01000004">
    <property type="protein sequence ID" value="ORY85501.1"/>
    <property type="molecule type" value="Genomic_DNA"/>
</dbReference>
<protein>
    <submittedName>
        <fullName evidence="1">Uncharacterized protein</fullName>
    </submittedName>
</protein>
<evidence type="ECO:0000313" key="1">
    <source>
        <dbReference type="EMBL" id="ORY85501.1"/>
    </source>
</evidence>
<keyword evidence="2" id="KW-1185">Reference proteome</keyword>
<dbReference type="Proteomes" id="UP000193685">
    <property type="component" value="Unassembled WGS sequence"/>
</dbReference>
<evidence type="ECO:0000313" key="2">
    <source>
        <dbReference type="Proteomes" id="UP000193685"/>
    </source>
</evidence>
<dbReference type="AlphaFoldDB" id="A0A1Y2FND6"/>
<sequence length="69" mass="7690">MTTSGLWLPSSDFPFPGIRHTSGVCSLTTQRCARRLTRSASHLSRRMALIGMTSSSWRSLPSRTPARLR</sequence>
<comment type="caution">
    <text evidence="1">The sequence shown here is derived from an EMBL/GenBank/DDBJ whole genome shotgun (WGS) entry which is preliminary data.</text>
</comment>
<proteinExistence type="predicted"/>
<accession>A0A1Y2FND6</accession>
<name>A0A1Y2FND6_PROLT</name>
<gene>
    <name evidence="1" type="ORF">BCR37DRAFT_377177</name>
</gene>
<dbReference type="RefSeq" id="XP_040726983.1">
    <property type="nucleotide sequence ID" value="XM_040868750.1"/>
</dbReference>
<dbReference type="GeneID" id="63785349"/>
<organism evidence="1 2">
    <name type="scientific">Protomyces lactucae-debilis</name>
    <dbReference type="NCBI Taxonomy" id="2754530"/>
    <lineage>
        <taxon>Eukaryota</taxon>
        <taxon>Fungi</taxon>
        <taxon>Dikarya</taxon>
        <taxon>Ascomycota</taxon>
        <taxon>Taphrinomycotina</taxon>
        <taxon>Taphrinomycetes</taxon>
        <taxon>Taphrinales</taxon>
        <taxon>Protomycetaceae</taxon>
        <taxon>Protomyces</taxon>
    </lineage>
</organism>
<reference evidence="1 2" key="1">
    <citation type="submission" date="2016-07" db="EMBL/GenBank/DDBJ databases">
        <title>Pervasive Adenine N6-methylation of Active Genes in Fungi.</title>
        <authorList>
            <consortium name="DOE Joint Genome Institute"/>
            <person name="Mondo S.J."/>
            <person name="Dannebaum R.O."/>
            <person name="Kuo R.C."/>
            <person name="Labutti K."/>
            <person name="Haridas S."/>
            <person name="Kuo A."/>
            <person name="Salamov A."/>
            <person name="Ahrendt S.R."/>
            <person name="Lipzen A."/>
            <person name="Sullivan W."/>
            <person name="Andreopoulos W.B."/>
            <person name="Clum A."/>
            <person name="Lindquist E."/>
            <person name="Daum C."/>
            <person name="Ramamoorthy G.K."/>
            <person name="Gryganskyi A."/>
            <person name="Culley D."/>
            <person name="Magnuson J.K."/>
            <person name="James T.Y."/>
            <person name="O'Malley M.A."/>
            <person name="Stajich J.E."/>
            <person name="Spatafora J.W."/>
            <person name="Visel A."/>
            <person name="Grigoriev I.V."/>
        </authorList>
    </citation>
    <scope>NUCLEOTIDE SEQUENCE [LARGE SCALE GENOMIC DNA]</scope>
    <source>
        <strain evidence="1 2">12-1054</strain>
    </source>
</reference>